<dbReference type="HOGENOM" id="CLU_1620905_0_0_1"/>
<dbReference type="OrthoDB" id="10639200at2759"/>
<dbReference type="AlphaFoldDB" id="V4ANA7"/>
<dbReference type="RefSeq" id="XP_009054288.1">
    <property type="nucleotide sequence ID" value="XM_009056040.1"/>
</dbReference>
<feature type="compositionally biased region" description="Polar residues" evidence="1">
    <location>
        <begin position="1"/>
        <end position="11"/>
    </location>
</feature>
<feature type="region of interest" description="Disordered" evidence="1">
    <location>
        <begin position="120"/>
        <end position="164"/>
    </location>
</feature>
<feature type="compositionally biased region" description="Polar residues" evidence="1">
    <location>
        <begin position="125"/>
        <end position="150"/>
    </location>
</feature>
<evidence type="ECO:0000313" key="2">
    <source>
        <dbReference type="EMBL" id="ESO95096.1"/>
    </source>
</evidence>
<dbReference type="Proteomes" id="UP000030746">
    <property type="component" value="Unassembled WGS sequence"/>
</dbReference>
<proteinExistence type="predicted"/>
<feature type="region of interest" description="Disordered" evidence="1">
    <location>
        <begin position="1"/>
        <end position="26"/>
    </location>
</feature>
<feature type="compositionally biased region" description="Polar residues" evidence="1">
    <location>
        <begin position="45"/>
        <end position="54"/>
    </location>
</feature>
<organism evidence="2 3">
    <name type="scientific">Lottia gigantea</name>
    <name type="common">Giant owl limpet</name>
    <dbReference type="NCBI Taxonomy" id="225164"/>
    <lineage>
        <taxon>Eukaryota</taxon>
        <taxon>Metazoa</taxon>
        <taxon>Spiralia</taxon>
        <taxon>Lophotrochozoa</taxon>
        <taxon>Mollusca</taxon>
        <taxon>Gastropoda</taxon>
        <taxon>Patellogastropoda</taxon>
        <taxon>Lottioidea</taxon>
        <taxon>Lottiidae</taxon>
        <taxon>Lottia</taxon>
    </lineage>
</organism>
<evidence type="ECO:0000256" key="1">
    <source>
        <dbReference type="SAM" id="MobiDB-lite"/>
    </source>
</evidence>
<name>V4ANA7_LOTGI</name>
<reference evidence="2 3" key="1">
    <citation type="journal article" date="2013" name="Nature">
        <title>Insights into bilaterian evolution from three spiralian genomes.</title>
        <authorList>
            <person name="Simakov O."/>
            <person name="Marletaz F."/>
            <person name="Cho S.J."/>
            <person name="Edsinger-Gonzales E."/>
            <person name="Havlak P."/>
            <person name="Hellsten U."/>
            <person name="Kuo D.H."/>
            <person name="Larsson T."/>
            <person name="Lv J."/>
            <person name="Arendt D."/>
            <person name="Savage R."/>
            <person name="Osoegawa K."/>
            <person name="de Jong P."/>
            <person name="Grimwood J."/>
            <person name="Chapman J.A."/>
            <person name="Shapiro H."/>
            <person name="Aerts A."/>
            <person name="Otillar R.P."/>
            <person name="Terry A.Y."/>
            <person name="Boore J.L."/>
            <person name="Grigoriev I.V."/>
            <person name="Lindberg D.R."/>
            <person name="Seaver E.C."/>
            <person name="Weisblat D.A."/>
            <person name="Putnam N.H."/>
            <person name="Rokhsar D.S."/>
        </authorList>
    </citation>
    <scope>NUCLEOTIDE SEQUENCE [LARGE SCALE GENOMIC DNA]</scope>
</reference>
<dbReference type="CTD" id="20238511"/>
<sequence>MSGQGQSQDVQEPTPVENAQIDESVDDKITALRSQRKQLRGKLTRSINRVQTNIRKGETDSKRSKRELKQIVRDYEQCSFAHGEIYELTDPIDHGRLDQWEAELNNDFFIIDEIINEQLKPIADDSSTPSHDGESSQQSPNGKIQSSPTPSRDHKVPVESIKPS</sequence>
<feature type="compositionally biased region" description="Basic and acidic residues" evidence="1">
    <location>
        <begin position="55"/>
        <end position="67"/>
    </location>
</feature>
<protein>
    <submittedName>
        <fullName evidence="2">Uncharacterized protein</fullName>
    </submittedName>
</protein>
<evidence type="ECO:0000313" key="3">
    <source>
        <dbReference type="Proteomes" id="UP000030746"/>
    </source>
</evidence>
<feature type="region of interest" description="Disordered" evidence="1">
    <location>
        <begin position="40"/>
        <end position="67"/>
    </location>
</feature>
<dbReference type="EMBL" id="KB201701">
    <property type="protein sequence ID" value="ESO95096.1"/>
    <property type="molecule type" value="Genomic_DNA"/>
</dbReference>
<dbReference type="KEGG" id="lgi:LOTGIDRAFT_160857"/>
<gene>
    <name evidence="2" type="ORF">LOTGIDRAFT_160857</name>
</gene>
<dbReference type="GeneID" id="20238511"/>
<accession>V4ANA7</accession>
<keyword evidence="3" id="KW-1185">Reference proteome</keyword>